<feature type="compositionally biased region" description="Polar residues" evidence="1">
    <location>
        <begin position="73"/>
        <end position="85"/>
    </location>
</feature>
<dbReference type="PANTHER" id="PTHR36341">
    <property type="entry name" value="DUF2996 FAMILY PROTEIN"/>
    <property type="match status" value="1"/>
</dbReference>
<proteinExistence type="predicted"/>
<accession>A0A951PJ62</accession>
<dbReference type="InterPro" id="IPR021374">
    <property type="entry name" value="DUF2996"/>
</dbReference>
<dbReference type="Pfam" id="PF11210">
    <property type="entry name" value="DUF2996"/>
    <property type="match status" value="1"/>
</dbReference>
<gene>
    <name evidence="2" type="ORF">KME25_10570</name>
</gene>
<sequence length="249" mass="26980">MAEKSNPDPNTKDPTSGPPNPEAGESRTPDASKEHVASTDEAVATDFPSANAPSPEALNPDTNPNAAGEKPTTDTAVEDTNTQTDADVPAASAEQQAEDKPAAKKPAAKAAGDKPAAKAKKEKAPAVEDKPFQEFIEQDYVPALKKAFAKEGIEDVQVNFVKDKIQIAGLSQGDDCWQVAGSWKDGQRKFNVYFPDEDISKQKAFSWATNGAKPSTLESFMIDERRVTLDLIVFYTMQRLNAQKWLARN</sequence>
<reference evidence="2" key="1">
    <citation type="submission" date="2021-05" db="EMBL/GenBank/DDBJ databases">
        <authorList>
            <person name="Pietrasiak N."/>
            <person name="Ward R."/>
            <person name="Stajich J.E."/>
            <person name="Kurbessoian T."/>
        </authorList>
    </citation>
    <scope>NUCLEOTIDE SEQUENCE</scope>
    <source>
        <strain evidence="2">CPER-KK1</strain>
    </source>
</reference>
<dbReference type="EMBL" id="JAHHIF010000011">
    <property type="protein sequence ID" value="MBW4544870.1"/>
    <property type="molecule type" value="Genomic_DNA"/>
</dbReference>
<evidence type="ECO:0000313" key="2">
    <source>
        <dbReference type="EMBL" id="MBW4544870.1"/>
    </source>
</evidence>
<dbReference type="PANTHER" id="PTHR36341:SF3">
    <property type="entry name" value="DUF2996 FAMILY PROTEIN"/>
    <property type="match status" value="1"/>
</dbReference>
<feature type="compositionally biased region" description="Basic and acidic residues" evidence="1">
    <location>
        <begin position="24"/>
        <end position="38"/>
    </location>
</feature>
<feature type="region of interest" description="Disordered" evidence="1">
    <location>
        <begin position="1"/>
        <end position="125"/>
    </location>
</feature>
<dbReference type="AlphaFoldDB" id="A0A951PJ62"/>
<protein>
    <submittedName>
        <fullName evidence="2">DUF2996 domain-containing protein</fullName>
    </submittedName>
</protein>
<dbReference type="Proteomes" id="UP000753908">
    <property type="component" value="Unassembled WGS sequence"/>
</dbReference>
<reference evidence="2" key="2">
    <citation type="journal article" date="2022" name="Microbiol. Resour. Announc.">
        <title>Metagenome Sequencing to Explore Phylogenomics of Terrestrial Cyanobacteria.</title>
        <authorList>
            <person name="Ward R.D."/>
            <person name="Stajich J.E."/>
            <person name="Johansen J.R."/>
            <person name="Huntemann M."/>
            <person name="Clum A."/>
            <person name="Foster B."/>
            <person name="Foster B."/>
            <person name="Roux S."/>
            <person name="Palaniappan K."/>
            <person name="Varghese N."/>
            <person name="Mukherjee S."/>
            <person name="Reddy T.B.K."/>
            <person name="Daum C."/>
            <person name="Copeland A."/>
            <person name="Chen I.A."/>
            <person name="Ivanova N.N."/>
            <person name="Kyrpides N.C."/>
            <person name="Shapiro N."/>
            <person name="Eloe-Fadrosh E.A."/>
            <person name="Pietrasiak N."/>
        </authorList>
    </citation>
    <scope>NUCLEOTIDE SEQUENCE</scope>
    <source>
        <strain evidence="2">CPER-KK1</strain>
    </source>
</reference>
<evidence type="ECO:0000313" key="3">
    <source>
        <dbReference type="Proteomes" id="UP000753908"/>
    </source>
</evidence>
<name>A0A951PJ62_9CYAN</name>
<comment type="caution">
    <text evidence="2">The sequence shown here is derived from an EMBL/GenBank/DDBJ whole genome shotgun (WGS) entry which is preliminary data.</text>
</comment>
<evidence type="ECO:0000256" key="1">
    <source>
        <dbReference type="SAM" id="MobiDB-lite"/>
    </source>
</evidence>
<organism evidence="2 3">
    <name type="scientific">Symplocastrum torsivum CPER-KK1</name>
    <dbReference type="NCBI Taxonomy" id="450513"/>
    <lineage>
        <taxon>Bacteria</taxon>
        <taxon>Bacillati</taxon>
        <taxon>Cyanobacteriota</taxon>
        <taxon>Cyanophyceae</taxon>
        <taxon>Oscillatoriophycideae</taxon>
        <taxon>Oscillatoriales</taxon>
        <taxon>Microcoleaceae</taxon>
        <taxon>Symplocastrum</taxon>
    </lineage>
</organism>